<accession>A0A840Y3U8</accession>
<dbReference type="InterPro" id="IPR010664">
    <property type="entry name" value="LipoPS_assembly_LptC-rel"/>
</dbReference>
<evidence type="ECO:0000313" key="4">
    <source>
        <dbReference type="Proteomes" id="UP000580654"/>
    </source>
</evidence>
<protein>
    <submittedName>
        <fullName evidence="3">Lipopolysaccharide export system protein LptC</fullName>
    </submittedName>
</protein>
<keyword evidence="2" id="KW-1133">Transmembrane helix</keyword>
<dbReference type="Gene3D" id="2.60.450.10">
    <property type="entry name" value="Lipopolysaccharide (LPS) transport protein A like domain"/>
    <property type="match status" value="1"/>
</dbReference>
<keyword evidence="2" id="KW-0472">Membrane</keyword>
<keyword evidence="4" id="KW-1185">Reference proteome</keyword>
<feature type="compositionally biased region" description="Basic and acidic residues" evidence="1">
    <location>
        <begin position="49"/>
        <end position="58"/>
    </location>
</feature>
<evidence type="ECO:0000256" key="1">
    <source>
        <dbReference type="SAM" id="MobiDB-lite"/>
    </source>
</evidence>
<dbReference type="EMBL" id="JACIJD010000017">
    <property type="protein sequence ID" value="MBB5695395.1"/>
    <property type="molecule type" value="Genomic_DNA"/>
</dbReference>
<dbReference type="RefSeq" id="WP_312862034.1">
    <property type="nucleotide sequence ID" value="NZ_JACIJD010000017.1"/>
</dbReference>
<feature type="compositionally biased region" description="Low complexity" evidence="1">
    <location>
        <begin position="25"/>
        <end position="46"/>
    </location>
</feature>
<dbReference type="Pfam" id="PF06835">
    <property type="entry name" value="LptC"/>
    <property type="match status" value="1"/>
</dbReference>
<comment type="caution">
    <text evidence="3">The sequence shown here is derived from an EMBL/GenBank/DDBJ whole genome shotgun (WGS) entry which is preliminary data.</text>
</comment>
<evidence type="ECO:0000313" key="3">
    <source>
        <dbReference type="EMBL" id="MBB5695395.1"/>
    </source>
</evidence>
<dbReference type="AlphaFoldDB" id="A0A840Y3U8"/>
<keyword evidence="2" id="KW-0812">Transmembrane</keyword>
<sequence length="263" mass="28092">MSARAQSPADAVPGGPTGRGEAVSGTGTAAGEHPPAPAPGLSASLPRGDGADWRERPVPSRARRSYTRGAIIRRRVAIRLLKVLLPVGALALLSAIVLWPEFERTGENARLSFRRLSRATPESVRVVDPRYQGIDEQGRPYNVTAFTASQQGSTNIVDLETPRGDLMLSGGGWMLLESRAGRFDRNNNILDLRGDVTIWQDDGTLIETQEARVDVKGGNAEGDRPIAAQGSFGTVTGEGFRLRDRGAVVVFTGNARAVLEGGR</sequence>
<feature type="region of interest" description="Disordered" evidence="1">
    <location>
        <begin position="1"/>
        <end position="60"/>
    </location>
</feature>
<organism evidence="3 4">
    <name type="scientific">Muricoccus pecuniae</name>
    <dbReference type="NCBI Taxonomy" id="693023"/>
    <lineage>
        <taxon>Bacteria</taxon>
        <taxon>Pseudomonadati</taxon>
        <taxon>Pseudomonadota</taxon>
        <taxon>Alphaproteobacteria</taxon>
        <taxon>Acetobacterales</taxon>
        <taxon>Roseomonadaceae</taxon>
        <taxon>Muricoccus</taxon>
    </lineage>
</organism>
<gene>
    <name evidence="3" type="ORF">FHS87_003452</name>
</gene>
<dbReference type="Proteomes" id="UP000580654">
    <property type="component" value="Unassembled WGS sequence"/>
</dbReference>
<evidence type="ECO:0000256" key="2">
    <source>
        <dbReference type="SAM" id="Phobius"/>
    </source>
</evidence>
<feature type="transmembrane region" description="Helical" evidence="2">
    <location>
        <begin position="80"/>
        <end position="99"/>
    </location>
</feature>
<proteinExistence type="predicted"/>
<reference evidence="3 4" key="1">
    <citation type="submission" date="2020-08" db="EMBL/GenBank/DDBJ databases">
        <title>Genomic Encyclopedia of Type Strains, Phase IV (KMG-IV): sequencing the most valuable type-strain genomes for metagenomic binning, comparative biology and taxonomic classification.</title>
        <authorList>
            <person name="Goeker M."/>
        </authorList>
    </citation>
    <scope>NUCLEOTIDE SEQUENCE [LARGE SCALE GENOMIC DNA]</scope>
    <source>
        <strain evidence="3 4">DSM 25622</strain>
    </source>
</reference>
<name>A0A840Y3U8_9PROT</name>